<comment type="subunit">
    <text evidence="6">Interacts with RsgI.</text>
</comment>
<evidence type="ECO:0000259" key="7">
    <source>
        <dbReference type="Pfam" id="PF04542"/>
    </source>
</evidence>
<keyword evidence="5 6" id="KW-0804">Transcription</keyword>
<feature type="domain" description="RNA polymerase sigma-70 region 2" evidence="7">
    <location>
        <begin position="40"/>
        <end position="107"/>
    </location>
</feature>
<dbReference type="GO" id="GO:0003677">
    <property type="term" value="F:DNA binding"/>
    <property type="evidence" value="ECO:0007669"/>
    <property type="project" value="UniProtKB-UniRule"/>
</dbReference>
<dbReference type="InterPro" id="IPR014244">
    <property type="entry name" value="RNA_pol_sigma-I"/>
</dbReference>
<keyword evidence="3 6" id="KW-0731">Sigma factor</keyword>
<dbReference type="GO" id="GO:0005737">
    <property type="term" value="C:cytoplasm"/>
    <property type="evidence" value="ECO:0007669"/>
    <property type="project" value="UniProtKB-SubCell"/>
</dbReference>
<dbReference type="OrthoDB" id="3190733at2"/>
<evidence type="ECO:0000256" key="6">
    <source>
        <dbReference type="HAMAP-Rule" id="MF_02064"/>
    </source>
</evidence>
<gene>
    <name evidence="6 8" type="primary">sigI</name>
    <name evidence="8" type="ORF">E2636_10995</name>
</gene>
<dbReference type="GO" id="GO:0006352">
    <property type="term" value="P:DNA-templated transcription initiation"/>
    <property type="evidence" value="ECO:0007669"/>
    <property type="project" value="UniProtKB-UniRule"/>
</dbReference>
<dbReference type="RefSeq" id="WP_134210227.1">
    <property type="nucleotide sequence ID" value="NZ_CP038015.1"/>
</dbReference>
<dbReference type="Proteomes" id="UP000294292">
    <property type="component" value="Chromosome"/>
</dbReference>
<dbReference type="Gene3D" id="1.10.1740.10">
    <property type="match status" value="1"/>
</dbReference>
<reference evidence="8 9" key="1">
    <citation type="submission" date="2019-03" db="EMBL/GenBank/DDBJ databases">
        <title>Complete genome sequence of Paenisporosarcina antarctica CGMCC 1.6503T.</title>
        <authorList>
            <person name="Rong J.-C."/>
            <person name="Chi N.-Y."/>
            <person name="Zhang Q.-F."/>
        </authorList>
    </citation>
    <scope>NUCLEOTIDE SEQUENCE [LARGE SCALE GENOMIC DNA]</scope>
    <source>
        <strain evidence="8 9">CGMCC 1.6503</strain>
    </source>
</reference>
<dbReference type="EMBL" id="CP038015">
    <property type="protein sequence ID" value="QBP41639.1"/>
    <property type="molecule type" value="Genomic_DNA"/>
</dbReference>
<dbReference type="SUPFAM" id="SSF88946">
    <property type="entry name" value="Sigma2 domain of RNA polymerase sigma factors"/>
    <property type="match status" value="1"/>
</dbReference>
<dbReference type="InterPro" id="IPR007627">
    <property type="entry name" value="RNA_pol_sigma70_r2"/>
</dbReference>
<keyword evidence="1 6" id="KW-0963">Cytoplasm</keyword>
<dbReference type="AlphaFoldDB" id="A0A4P6ZZV4"/>
<dbReference type="InterPro" id="IPR013325">
    <property type="entry name" value="RNA_pol_sigma_r2"/>
</dbReference>
<dbReference type="KEGG" id="panc:E2636_10995"/>
<evidence type="ECO:0000256" key="4">
    <source>
        <dbReference type="ARBA" id="ARBA00023125"/>
    </source>
</evidence>
<dbReference type="Pfam" id="PF04542">
    <property type="entry name" value="Sigma70_r2"/>
    <property type="match status" value="1"/>
</dbReference>
<name>A0A4P6ZZV4_9BACL</name>
<dbReference type="NCBIfam" id="TIGR02895">
    <property type="entry name" value="spore_sigI"/>
    <property type="match status" value="1"/>
</dbReference>
<evidence type="ECO:0000256" key="3">
    <source>
        <dbReference type="ARBA" id="ARBA00023082"/>
    </source>
</evidence>
<comment type="similarity">
    <text evidence="6">Belongs to the sigma-70 factor family. SigI subfamily.</text>
</comment>
<comment type="function">
    <text evidence="6">Sigma factors are initiation factors that promote the attachment of RNA polymerase to specific initiation sites and are then released.</text>
</comment>
<evidence type="ECO:0000256" key="1">
    <source>
        <dbReference type="ARBA" id="ARBA00022490"/>
    </source>
</evidence>
<keyword evidence="6" id="KW-0346">Stress response</keyword>
<sequence length="252" mass="29704">MILASIQGLFSKKQSKIDIEELVIQAKNGDNEVLHEILLAYTPFMKKTASFVCKRYISEQDDEYSVAMYAFYEAIEHFELNKNASFLTFAHLLIRRKLIDYIRKESKRKEFSLGQMTAEHEEYQDSFAILESSHSFEQFTAKQQEEERKHQIKVYESLLKPFGLSFQELVKVSPSHEDSRQTAIQIAQIIVETDEFYEILQTKKRLPMKDLESLVHVSRKTLERHRKYIVALVILLKSDLHYIKDYLKGRMP</sequence>
<evidence type="ECO:0000313" key="9">
    <source>
        <dbReference type="Proteomes" id="UP000294292"/>
    </source>
</evidence>
<comment type="subcellular location">
    <subcellularLocation>
        <location evidence="6">Cytoplasm</location>
    </subcellularLocation>
</comment>
<dbReference type="GO" id="GO:0016987">
    <property type="term" value="F:sigma factor activity"/>
    <property type="evidence" value="ECO:0007669"/>
    <property type="project" value="UniProtKB-UniRule"/>
</dbReference>
<keyword evidence="4 6" id="KW-0238">DNA-binding</keyword>
<accession>A0A4P6ZZV4</accession>
<feature type="DNA-binding region" description="H-T-H motif" evidence="6">
    <location>
        <begin position="208"/>
        <end position="227"/>
    </location>
</feature>
<dbReference type="PANTHER" id="PTHR30385">
    <property type="entry name" value="SIGMA FACTOR F FLAGELLAR"/>
    <property type="match status" value="1"/>
</dbReference>
<evidence type="ECO:0000313" key="8">
    <source>
        <dbReference type="EMBL" id="QBP41639.1"/>
    </source>
</evidence>
<comment type="activity regulation">
    <text evidence="6">Negatively regulated by the anti-sigma-I factor RsgI.</text>
</comment>
<feature type="short sequence motif" description="Polymerase core binding" evidence="6">
    <location>
        <begin position="62"/>
        <end position="75"/>
    </location>
</feature>
<organism evidence="8 9">
    <name type="scientific">Paenisporosarcina antarctica</name>
    <dbReference type="NCBI Taxonomy" id="417367"/>
    <lineage>
        <taxon>Bacteria</taxon>
        <taxon>Bacillati</taxon>
        <taxon>Bacillota</taxon>
        <taxon>Bacilli</taxon>
        <taxon>Bacillales</taxon>
        <taxon>Caryophanaceae</taxon>
        <taxon>Paenisporosarcina</taxon>
    </lineage>
</organism>
<keyword evidence="9" id="KW-1185">Reference proteome</keyword>
<proteinExistence type="inferred from homology"/>
<dbReference type="PANTHER" id="PTHR30385:SF6">
    <property type="entry name" value="RNA POLYMERASE SIGMA FACTOR SIGI"/>
    <property type="match status" value="1"/>
</dbReference>
<dbReference type="PIRSF" id="PIRSF038953">
    <property type="entry name" value="SigI"/>
    <property type="match status" value="1"/>
</dbReference>
<dbReference type="HAMAP" id="MF_02064">
    <property type="entry name" value="Sigma70_SigI"/>
    <property type="match status" value="1"/>
</dbReference>
<evidence type="ECO:0000256" key="5">
    <source>
        <dbReference type="ARBA" id="ARBA00023163"/>
    </source>
</evidence>
<protein>
    <recommendedName>
        <fullName evidence="6">RNA polymerase sigma factor SigI</fullName>
    </recommendedName>
</protein>
<evidence type="ECO:0000256" key="2">
    <source>
        <dbReference type="ARBA" id="ARBA00023015"/>
    </source>
</evidence>
<keyword evidence="2 6" id="KW-0805">Transcription regulation</keyword>